<dbReference type="InParanoid" id="A0A165GAR2"/>
<dbReference type="OrthoDB" id="2960209at2759"/>
<name>A0A165GAR2_9APHY</name>
<evidence type="ECO:0000256" key="1">
    <source>
        <dbReference type="SAM" id="MobiDB-lite"/>
    </source>
</evidence>
<dbReference type="RefSeq" id="XP_040767822.1">
    <property type="nucleotide sequence ID" value="XM_040914211.1"/>
</dbReference>
<dbReference type="EMBL" id="KV427610">
    <property type="protein sequence ID" value="KZT10082.1"/>
    <property type="molecule type" value="Genomic_DNA"/>
</dbReference>
<reference evidence="2 3" key="1">
    <citation type="journal article" date="2016" name="Mol. Biol. Evol.">
        <title>Comparative Genomics of Early-Diverging Mushroom-Forming Fungi Provides Insights into the Origins of Lignocellulose Decay Capabilities.</title>
        <authorList>
            <person name="Nagy L.G."/>
            <person name="Riley R."/>
            <person name="Tritt A."/>
            <person name="Adam C."/>
            <person name="Daum C."/>
            <person name="Floudas D."/>
            <person name="Sun H."/>
            <person name="Yadav J.S."/>
            <person name="Pangilinan J."/>
            <person name="Larsson K.H."/>
            <person name="Matsuura K."/>
            <person name="Barry K."/>
            <person name="Labutti K."/>
            <person name="Kuo R."/>
            <person name="Ohm R.A."/>
            <person name="Bhattacharya S.S."/>
            <person name="Shirouzu T."/>
            <person name="Yoshinaga Y."/>
            <person name="Martin F.M."/>
            <person name="Grigoriev I.V."/>
            <person name="Hibbett D.S."/>
        </authorList>
    </citation>
    <scope>NUCLEOTIDE SEQUENCE [LARGE SCALE GENOMIC DNA]</scope>
    <source>
        <strain evidence="2 3">93-53</strain>
    </source>
</reference>
<accession>A0A165GAR2</accession>
<gene>
    <name evidence="2" type="ORF">LAESUDRAFT_810363</name>
</gene>
<keyword evidence="3" id="KW-1185">Reference proteome</keyword>
<feature type="compositionally biased region" description="Polar residues" evidence="1">
    <location>
        <begin position="143"/>
        <end position="152"/>
    </location>
</feature>
<proteinExistence type="predicted"/>
<evidence type="ECO:0000313" key="3">
    <source>
        <dbReference type="Proteomes" id="UP000076871"/>
    </source>
</evidence>
<feature type="compositionally biased region" description="Basic and acidic residues" evidence="1">
    <location>
        <begin position="93"/>
        <end position="105"/>
    </location>
</feature>
<evidence type="ECO:0000313" key="2">
    <source>
        <dbReference type="EMBL" id="KZT10082.1"/>
    </source>
</evidence>
<feature type="compositionally biased region" description="Pro residues" evidence="1">
    <location>
        <begin position="153"/>
        <end position="169"/>
    </location>
</feature>
<protein>
    <submittedName>
        <fullName evidence="2">Uncharacterized protein</fullName>
    </submittedName>
</protein>
<dbReference type="STRING" id="1314785.A0A165GAR2"/>
<dbReference type="AlphaFoldDB" id="A0A165GAR2"/>
<feature type="region of interest" description="Disordered" evidence="1">
    <location>
        <begin position="93"/>
        <end position="173"/>
    </location>
</feature>
<dbReference type="GeneID" id="63831239"/>
<dbReference type="Proteomes" id="UP000076871">
    <property type="component" value="Unassembled WGS sequence"/>
</dbReference>
<feature type="region of interest" description="Disordered" evidence="1">
    <location>
        <begin position="242"/>
        <end position="261"/>
    </location>
</feature>
<sequence>MSKPDGMMNHHYLHHQWGMRPFRHRGGRFFPRLFWFVVGAASASFWIKTHQAADWKDRHCWRACISQKAYPPPGENAAATMDTERRRAWGGWHQHDGPWGRKDGLADNANGTDGERRRGWGGWHHHHDGPWGRKDAPAAGPTQDAQQATLPAQSPPLIQPPHVPPPPMPSDRWDEDRQRIQALGKQATDTISELSEATLDSVLATVQNLKMKLAENRAQREEHMKQMQALKDDQMKMFEEWKKQYEQKREQEKSSEPRHLV</sequence>
<organism evidence="2 3">
    <name type="scientific">Laetiporus sulphureus 93-53</name>
    <dbReference type="NCBI Taxonomy" id="1314785"/>
    <lineage>
        <taxon>Eukaryota</taxon>
        <taxon>Fungi</taxon>
        <taxon>Dikarya</taxon>
        <taxon>Basidiomycota</taxon>
        <taxon>Agaricomycotina</taxon>
        <taxon>Agaricomycetes</taxon>
        <taxon>Polyporales</taxon>
        <taxon>Laetiporus</taxon>
    </lineage>
</organism>